<protein>
    <submittedName>
        <fullName evidence="1">Uncharacterized protein</fullName>
    </submittedName>
</protein>
<evidence type="ECO:0000313" key="2">
    <source>
        <dbReference type="Proteomes" id="UP001497644"/>
    </source>
</evidence>
<organism evidence="1 2">
    <name type="scientific">Lasius platythorax</name>
    <dbReference type="NCBI Taxonomy" id="488582"/>
    <lineage>
        <taxon>Eukaryota</taxon>
        <taxon>Metazoa</taxon>
        <taxon>Ecdysozoa</taxon>
        <taxon>Arthropoda</taxon>
        <taxon>Hexapoda</taxon>
        <taxon>Insecta</taxon>
        <taxon>Pterygota</taxon>
        <taxon>Neoptera</taxon>
        <taxon>Endopterygota</taxon>
        <taxon>Hymenoptera</taxon>
        <taxon>Apocrita</taxon>
        <taxon>Aculeata</taxon>
        <taxon>Formicoidea</taxon>
        <taxon>Formicidae</taxon>
        <taxon>Formicinae</taxon>
        <taxon>Lasius</taxon>
        <taxon>Lasius</taxon>
    </lineage>
</organism>
<accession>A0AAV2MWZ0</accession>
<keyword evidence="2" id="KW-1185">Reference proteome</keyword>
<name>A0AAV2MWZ0_9HYME</name>
<evidence type="ECO:0000313" key="1">
    <source>
        <dbReference type="EMBL" id="CAL1672023.1"/>
    </source>
</evidence>
<gene>
    <name evidence="1" type="ORF">LPLAT_LOCUS5431</name>
</gene>
<reference evidence="1" key="1">
    <citation type="submission" date="2024-04" db="EMBL/GenBank/DDBJ databases">
        <authorList>
            <consortium name="Molecular Ecology Group"/>
        </authorList>
    </citation>
    <scope>NUCLEOTIDE SEQUENCE</scope>
</reference>
<dbReference type="Proteomes" id="UP001497644">
    <property type="component" value="Unassembled WGS sequence"/>
</dbReference>
<proteinExistence type="predicted"/>
<dbReference type="EMBL" id="CAXIPU020000435">
    <property type="protein sequence ID" value="CAL1672023.1"/>
    <property type="molecule type" value="Genomic_DNA"/>
</dbReference>
<sequence length="78" mass="8664">MGPQIIYLPDNFAEQKDNLVVFVTQQGAPIDLGARMLQKKTNSLPMIREAALAKARVNRDGNRRIIALATKERESGIT</sequence>
<dbReference type="AlphaFoldDB" id="A0AAV2MWZ0"/>
<comment type="caution">
    <text evidence="1">The sequence shown here is derived from an EMBL/GenBank/DDBJ whole genome shotgun (WGS) entry which is preliminary data.</text>
</comment>